<dbReference type="InterPro" id="IPR021686">
    <property type="entry name" value="DUF3268"/>
</dbReference>
<organism evidence="1 2">
    <name type="scientific">Brotocaccenecus cirricatena</name>
    <dbReference type="NCBI Taxonomy" id="3064195"/>
    <lineage>
        <taxon>Bacteria</taxon>
        <taxon>Bacillati</taxon>
        <taxon>Bacillota</taxon>
        <taxon>Clostridia</taxon>
        <taxon>Eubacteriales</taxon>
        <taxon>Oscillospiraceae</taxon>
        <taxon>Brotocaccenecus</taxon>
    </lineage>
</organism>
<dbReference type="RefSeq" id="WP_302927870.1">
    <property type="nucleotide sequence ID" value="NZ_JAJEPW010000005.1"/>
</dbReference>
<accession>A0AAE3AC88</accession>
<protein>
    <submittedName>
        <fullName evidence="1">DUF3268 family zinc-finger domain-containing protein</fullName>
    </submittedName>
</protein>
<evidence type="ECO:0000313" key="1">
    <source>
        <dbReference type="EMBL" id="MCC2128504.1"/>
    </source>
</evidence>
<dbReference type="Pfam" id="PF11672">
    <property type="entry name" value="DUF3268"/>
    <property type="match status" value="1"/>
</dbReference>
<name>A0AAE3AC88_9FIRM</name>
<dbReference type="AlphaFoldDB" id="A0AAE3AC88"/>
<reference evidence="1" key="1">
    <citation type="submission" date="2021-10" db="EMBL/GenBank/DDBJ databases">
        <title>Anaerobic single-cell dispensing facilitates the cultivation of human gut bacteria.</title>
        <authorList>
            <person name="Afrizal A."/>
        </authorList>
    </citation>
    <scope>NUCLEOTIDE SEQUENCE</scope>
    <source>
        <strain evidence="1">CLA-AA-H272</strain>
    </source>
</reference>
<keyword evidence="1" id="KW-0862">Zinc</keyword>
<dbReference type="GO" id="GO:0008270">
    <property type="term" value="F:zinc ion binding"/>
    <property type="evidence" value="ECO:0007669"/>
    <property type="project" value="UniProtKB-KW"/>
</dbReference>
<keyword evidence="1" id="KW-0863">Zinc-finger</keyword>
<proteinExistence type="predicted"/>
<dbReference type="EMBL" id="JAJEPW010000005">
    <property type="protein sequence ID" value="MCC2128504.1"/>
    <property type="molecule type" value="Genomic_DNA"/>
</dbReference>
<keyword evidence="1" id="KW-0479">Metal-binding</keyword>
<gene>
    <name evidence="1" type="ORF">LKD37_03030</name>
</gene>
<sequence>MKHKKRKKGINPSAMRCQYCGGTVVLRSADGIYHENHSHTMLYVCSNYPRCDAYVRTHPGTNIPVGTLANRELRTLRNQAHHYFDQLYLSGLMSKQDAYLWLAGLLQVPLSKAHIGFLGEYYCNEVIAESKKLLERRRKQQPAGFRPCKGGEAS</sequence>
<evidence type="ECO:0000313" key="2">
    <source>
        <dbReference type="Proteomes" id="UP001199319"/>
    </source>
</evidence>
<keyword evidence="2" id="KW-1185">Reference proteome</keyword>
<dbReference type="Proteomes" id="UP001199319">
    <property type="component" value="Unassembled WGS sequence"/>
</dbReference>
<comment type="caution">
    <text evidence="1">The sequence shown here is derived from an EMBL/GenBank/DDBJ whole genome shotgun (WGS) entry which is preliminary data.</text>
</comment>